<organism evidence="2 3">
    <name type="scientific">Polaromonas eurypsychrophila</name>
    <dbReference type="NCBI Taxonomy" id="1614635"/>
    <lineage>
        <taxon>Bacteria</taxon>
        <taxon>Pseudomonadati</taxon>
        <taxon>Pseudomonadota</taxon>
        <taxon>Betaproteobacteria</taxon>
        <taxon>Burkholderiales</taxon>
        <taxon>Comamonadaceae</taxon>
        <taxon>Polaromonas</taxon>
    </lineage>
</organism>
<dbReference type="Proteomes" id="UP000620596">
    <property type="component" value="Unassembled WGS sequence"/>
</dbReference>
<proteinExistence type="predicted"/>
<evidence type="ECO:0000313" key="2">
    <source>
        <dbReference type="EMBL" id="GGA84656.1"/>
    </source>
</evidence>
<dbReference type="InterPro" id="IPR025421">
    <property type="entry name" value="DUF4148"/>
</dbReference>
<name>A0A916S708_9BURK</name>
<accession>A0A916S708</accession>
<feature type="signal peptide" evidence="1">
    <location>
        <begin position="1"/>
        <end position="23"/>
    </location>
</feature>
<keyword evidence="3" id="KW-1185">Reference proteome</keyword>
<comment type="caution">
    <text evidence="2">The sequence shown here is derived from an EMBL/GenBank/DDBJ whole genome shotgun (WGS) entry which is preliminary data.</text>
</comment>
<keyword evidence="1" id="KW-0732">Signal</keyword>
<sequence>MNTKFFTSALIAVASLASVNAFAAGADNAPEQKSNFVSSLTRAEVRAEAAKVQKGPVTASNQVDGGTMLVATPAAGERTRTDVRAEAVQTHQRFDSAPGRA</sequence>
<dbReference type="EMBL" id="BMIG01000001">
    <property type="protein sequence ID" value="GGA84656.1"/>
    <property type="molecule type" value="Genomic_DNA"/>
</dbReference>
<feature type="chain" id="PRO_5037712698" description="DUF4148 domain-containing protein" evidence="1">
    <location>
        <begin position="24"/>
        <end position="101"/>
    </location>
</feature>
<reference evidence="2" key="2">
    <citation type="submission" date="2020-09" db="EMBL/GenBank/DDBJ databases">
        <authorList>
            <person name="Sun Q."/>
            <person name="Zhou Y."/>
        </authorList>
    </citation>
    <scope>NUCLEOTIDE SEQUENCE</scope>
    <source>
        <strain evidence="2">CGMCC 1.15322</strain>
    </source>
</reference>
<gene>
    <name evidence="2" type="ORF">GCM10011496_01460</name>
</gene>
<dbReference type="RefSeq" id="WP_188705596.1">
    <property type="nucleotide sequence ID" value="NZ_BMIG01000001.1"/>
</dbReference>
<reference evidence="2" key="1">
    <citation type="journal article" date="2014" name="Int. J. Syst. Evol. Microbiol.">
        <title>Complete genome sequence of Corynebacterium casei LMG S-19264T (=DSM 44701T), isolated from a smear-ripened cheese.</title>
        <authorList>
            <consortium name="US DOE Joint Genome Institute (JGI-PGF)"/>
            <person name="Walter F."/>
            <person name="Albersmeier A."/>
            <person name="Kalinowski J."/>
            <person name="Ruckert C."/>
        </authorList>
    </citation>
    <scope>NUCLEOTIDE SEQUENCE</scope>
    <source>
        <strain evidence="2">CGMCC 1.15322</strain>
    </source>
</reference>
<evidence type="ECO:0008006" key="4">
    <source>
        <dbReference type="Google" id="ProtNLM"/>
    </source>
</evidence>
<dbReference type="AlphaFoldDB" id="A0A916S708"/>
<evidence type="ECO:0000313" key="3">
    <source>
        <dbReference type="Proteomes" id="UP000620596"/>
    </source>
</evidence>
<protein>
    <recommendedName>
        <fullName evidence="4">DUF4148 domain-containing protein</fullName>
    </recommendedName>
</protein>
<evidence type="ECO:0000256" key="1">
    <source>
        <dbReference type="SAM" id="SignalP"/>
    </source>
</evidence>
<dbReference type="Pfam" id="PF13663">
    <property type="entry name" value="DUF4148"/>
    <property type="match status" value="1"/>
</dbReference>